<evidence type="ECO:0000256" key="1">
    <source>
        <dbReference type="SAM" id="SignalP"/>
    </source>
</evidence>
<dbReference type="SUPFAM" id="SSF53649">
    <property type="entry name" value="Alkaline phosphatase-like"/>
    <property type="match status" value="1"/>
</dbReference>
<dbReference type="AlphaFoldDB" id="A0A918NX62"/>
<reference evidence="2" key="2">
    <citation type="submission" date="2020-09" db="EMBL/GenBank/DDBJ databases">
        <authorList>
            <person name="Sun Q."/>
            <person name="Kim S."/>
        </authorList>
    </citation>
    <scope>NUCLEOTIDE SEQUENCE</scope>
    <source>
        <strain evidence="2">KCTC 32182</strain>
    </source>
</reference>
<evidence type="ECO:0000313" key="3">
    <source>
        <dbReference type="Proteomes" id="UP000645257"/>
    </source>
</evidence>
<comment type="caution">
    <text evidence="2">The sequence shown here is derived from an EMBL/GenBank/DDBJ whole genome shotgun (WGS) entry which is preliminary data.</text>
</comment>
<evidence type="ECO:0000313" key="2">
    <source>
        <dbReference type="EMBL" id="GGY04130.1"/>
    </source>
</evidence>
<dbReference type="PANTHER" id="PTHR10151:SF120">
    <property type="entry name" value="BIS(5'-ADENOSYL)-TRIPHOSPHATASE"/>
    <property type="match status" value="1"/>
</dbReference>
<keyword evidence="1" id="KW-0732">Signal</keyword>
<name>A0A918NX62_9NEIS</name>
<dbReference type="Proteomes" id="UP000645257">
    <property type="component" value="Unassembled WGS sequence"/>
</dbReference>
<feature type="signal peptide" evidence="1">
    <location>
        <begin position="1"/>
        <end position="35"/>
    </location>
</feature>
<dbReference type="EMBL" id="BMYX01000001">
    <property type="protein sequence ID" value="GGY04130.1"/>
    <property type="molecule type" value="Genomic_DNA"/>
</dbReference>
<dbReference type="PANTHER" id="PTHR10151">
    <property type="entry name" value="ECTONUCLEOTIDE PYROPHOSPHATASE/PHOSPHODIESTERASE"/>
    <property type="match status" value="1"/>
</dbReference>
<feature type="chain" id="PRO_5037019517" evidence="1">
    <location>
        <begin position="36"/>
        <end position="423"/>
    </location>
</feature>
<keyword evidence="3" id="KW-1185">Reference proteome</keyword>
<dbReference type="Gene3D" id="3.40.720.10">
    <property type="entry name" value="Alkaline Phosphatase, subunit A"/>
    <property type="match status" value="1"/>
</dbReference>
<protein>
    <submittedName>
        <fullName evidence="2">Alkaline phosphatase family protein</fullName>
    </submittedName>
</protein>
<dbReference type="InterPro" id="IPR002591">
    <property type="entry name" value="Phosphodiest/P_Trfase"/>
</dbReference>
<dbReference type="InterPro" id="IPR017850">
    <property type="entry name" value="Alkaline_phosphatase_core_sf"/>
</dbReference>
<accession>A0A918NX62</accession>
<proteinExistence type="predicted"/>
<dbReference type="Pfam" id="PF01663">
    <property type="entry name" value="Phosphodiest"/>
    <property type="match status" value="1"/>
</dbReference>
<sequence length="423" mass="45170">MGLSLFRSKNATMKRILLCLSAVSAALCAPVSAFATEAGRPAPVLLVSIDGFRADYLARGLTPNIARLALDGVGSAGMRPSFPSSTFPNHYTLVTGRYPDHHGIVNNTMRDPARPGAVFKLSDRAAVTDPFWWEGATPLWVSAQRQGKVAATMFWPGSETPIHGVLPDEWLRYDAAMPYSTRVDTVLSWLSREPGRRPDFATLYFEGVDSAGHEHGPDSPQVGKALEDADAAVGRLLDGLQRAGLKDRVNLLIVADHGMAAVDPDHAIELDKRADPNDMDVINSGAVAGVDPKPGKEERVLQALSAPMNHGRCMAKSALPASLHYGGHARVPAIVCIADPGWYFTAKGKFAGKGTIGMHGYDPAAREMNALFVAHGPAFRKGVTLPAFGNVDLYPLMARLVGIHPEPNDGNAATFDAALTPVD</sequence>
<dbReference type="CDD" id="cd16018">
    <property type="entry name" value="Enpp"/>
    <property type="match status" value="1"/>
</dbReference>
<organism evidence="2 3">
    <name type="scientific">Paludibacterium paludis</name>
    <dbReference type="NCBI Taxonomy" id="1225769"/>
    <lineage>
        <taxon>Bacteria</taxon>
        <taxon>Pseudomonadati</taxon>
        <taxon>Pseudomonadota</taxon>
        <taxon>Betaproteobacteria</taxon>
        <taxon>Neisseriales</taxon>
        <taxon>Chromobacteriaceae</taxon>
        <taxon>Paludibacterium</taxon>
    </lineage>
</organism>
<dbReference type="Gene3D" id="3.30.1360.180">
    <property type="match status" value="1"/>
</dbReference>
<dbReference type="GO" id="GO:0016787">
    <property type="term" value="F:hydrolase activity"/>
    <property type="evidence" value="ECO:0007669"/>
    <property type="project" value="UniProtKB-ARBA"/>
</dbReference>
<reference evidence="2" key="1">
    <citation type="journal article" date="2014" name="Int. J. Syst. Evol. Microbiol.">
        <title>Complete genome sequence of Corynebacterium casei LMG S-19264T (=DSM 44701T), isolated from a smear-ripened cheese.</title>
        <authorList>
            <consortium name="US DOE Joint Genome Institute (JGI-PGF)"/>
            <person name="Walter F."/>
            <person name="Albersmeier A."/>
            <person name="Kalinowski J."/>
            <person name="Ruckert C."/>
        </authorList>
    </citation>
    <scope>NUCLEOTIDE SEQUENCE</scope>
    <source>
        <strain evidence="2">KCTC 32182</strain>
    </source>
</reference>
<gene>
    <name evidence="2" type="ORF">GCM10011289_03160</name>
</gene>